<dbReference type="PANTHER" id="PTHR11455:SF9">
    <property type="entry name" value="CRYPTOCHROME CIRCADIAN CLOCK 5 ISOFORM X1"/>
    <property type="match status" value="1"/>
</dbReference>
<feature type="domain" description="Photolyase/cryptochrome alpha/beta" evidence="6">
    <location>
        <begin position="4"/>
        <end position="136"/>
    </location>
</feature>
<organism evidence="7 8">
    <name type="scientific">Saxophila tyrrhenica</name>
    <dbReference type="NCBI Taxonomy" id="1690608"/>
    <lineage>
        <taxon>Eukaryota</taxon>
        <taxon>Fungi</taxon>
        <taxon>Dikarya</taxon>
        <taxon>Ascomycota</taxon>
        <taxon>Pezizomycotina</taxon>
        <taxon>Dothideomycetes</taxon>
        <taxon>Dothideomycetidae</taxon>
        <taxon>Mycosphaerellales</taxon>
        <taxon>Extremaceae</taxon>
        <taxon>Saxophila</taxon>
    </lineage>
</organism>
<evidence type="ECO:0000313" key="7">
    <source>
        <dbReference type="EMBL" id="KAK5173932.1"/>
    </source>
</evidence>
<dbReference type="RefSeq" id="XP_064662627.1">
    <property type="nucleotide sequence ID" value="XM_064799872.1"/>
</dbReference>
<evidence type="ECO:0000256" key="5">
    <source>
        <dbReference type="SAM" id="MobiDB-lite"/>
    </source>
</evidence>
<feature type="region of interest" description="Disordered" evidence="5">
    <location>
        <begin position="577"/>
        <end position="644"/>
    </location>
</feature>
<dbReference type="Gene3D" id="3.40.50.620">
    <property type="entry name" value="HUPs"/>
    <property type="match status" value="1"/>
</dbReference>
<reference evidence="7 8" key="1">
    <citation type="submission" date="2023-08" db="EMBL/GenBank/DDBJ databases">
        <title>Black Yeasts Isolated from many extreme environments.</title>
        <authorList>
            <person name="Coleine C."/>
            <person name="Stajich J.E."/>
            <person name="Selbmann L."/>
        </authorList>
    </citation>
    <scope>NUCLEOTIDE SEQUENCE [LARGE SCALE GENOMIC DNA]</scope>
    <source>
        <strain evidence="7 8">CCFEE 5935</strain>
    </source>
</reference>
<dbReference type="SUPFAM" id="SSF48173">
    <property type="entry name" value="Cryptochrome/photolyase FAD-binding domain"/>
    <property type="match status" value="1"/>
</dbReference>
<dbReference type="SUPFAM" id="SSF52425">
    <property type="entry name" value="Cryptochrome/photolyase, N-terminal domain"/>
    <property type="match status" value="1"/>
</dbReference>
<dbReference type="InterPro" id="IPR005101">
    <property type="entry name" value="Cryptochr/Photolyase_FAD-bd"/>
</dbReference>
<name>A0AAV9PJ06_9PEZI</name>
<dbReference type="GO" id="GO:0003677">
    <property type="term" value="F:DNA binding"/>
    <property type="evidence" value="ECO:0007669"/>
    <property type="project" value="TreeGrafter"/>
</dbReference>
<dbReference type="PANTHER" id="PTHR11455">
    <property type="entry name" value="CRYPTOCHROME"/>
    <property type="match status" value="1"/>
</dbReference>
<dbReference type="Gene3D" id="1.25.40.80">
    <property type="match status" value="1"/>
</dbReference>
<evidence type="ECO:0000256" key="4">
    <source>
        <dbReference type="PIRSR" id="PIRSR602081-1"/>
    </source>
</evidence>
<feature type="region of interest" description="Disordered" evidence="5">
    <location>
        <begin position="173"/>
        <end position="199"/>
    </location>
</feature>
<dbReference type="GeneID" id="89923960"/>
<dbReference type="AlphaFoldDB" id="A0AAV9PJ06"/>
<dbReference type="Gene3D" id="1.10.579.10">
    <property type="entry name" value="DNA Cyclobutane Dipyrimidine Photolyase, subunit A, domain 3"/>
    <property type="match status" value="1"/>
</dbReference>
<keyword evidence="2 4" id="KW-0285">Flavoprotein</keyword>
<evidence type="ECO:0000259" key="6">
    <source>
        <dbReference type="PROSITE" id="PS51645"/>
    </source>
</evidence>
<accession>A0AAV9PJ06</accession>
<dbReference type="GO" id="GO:0005737">
    <property type="term" value="C:cytoplasm"/>
    <property type="evidence" value="ECO:0007669"/>
    <property type="project" value="TreeGrafter"/>
</dbReference>
<evidence type="ECO:0000256" key="3">
    <source>
        <dbReference type="ARBA" id="ARBA00022827"/>
    </source>
</evidence>
<feature type="compositionally biased region" description="Polar residues" evidence="5">
    <location>
        <begin position="186"/>
        <end position="199"/>
    </location>
</feature>
<dbReference type="GO" id="GO:0043153">
    <property type="term" value="P:entrainment of circadian clock by photoperiod"/>
    <property type="evidence" value="ECO:0007669"/>
    <property type="project" value="TreeGrafter"/>
</dbReference>
<dbReference type="EMBL" id="JAVRRT010000003">
    <property type="protein sequence ID" value="KAK5173932.1"/>
    <property type="molecule type" value="Genomic_DNA"/>
</dbReference>
<dbReference type="InterPro" id="IPR014729">
    <property type="entry name" value="Rossmann-like_a/b/a_fold"/>
</dbReference>
<evidence type="ECO:0000256" key="2">
    <source>
        <dbReference type="ARBA" id="ARBA00022630"/>
    </source>
</evidence>
<dbReference type="GO" id="GO:0005634">
    <property type="term" value="C:nucleus"/>
    <property type="evidence" value="ECO:0007669"/>
    <property type="project" value="TreeGrafter"/>
</dbReference>
<feature type="binding site" evidence="4">
    <location>
        <begin position="277"/>
        <end position="281"/>
    </location>
    <ligand>
        <name>FAD</name>
        <dbReference type="ChEBI" id="CHEBI:57692"/>
    </ligand>
</feature>
<dbReference type="InterPro" id="IPR002081">
    <property type="entry name" value="Cryptochrome/DNA_photolyase_1"/>
</dbReference>
<gene>
    <name evidence="7" type="ORF">LTR77_002613</name>
</gene>
<dbReference type="InterPro" id="IPR036134">
    <property type="entry name" value="Crypto/Photolyase_FAD-like_sf"/>
</dbReference>
<evidence type="ECO:0000313" key="8">
    <source>
        <dbReference type="Proteomes" id="UP001337655"/>
    </source>
</evidence>
<keyword evidence="3 4" id="KW-0274">FAD</keyword>
<proteinExistence type="inferred from homology"/>
<evidence type="ECO:0000256" key="1">
    <source>
        <dbReference type="ARBA" id="ARBA00005862"/>
    </source>
</evidence>
<dbReference type="GO" id="GO:0071949">
    <property type="term" value="F:FAD binding"/>
    <property type="evidence" value="ECO:0007669"/>
    <property type="project" value="TreeGrafter"/>
</dbReference>
<protein>
    <recommendedName>
        <fullName evidence="6">Photolyase/cryptochrome alpha/beta domain-containing protein</fullName>
    </recommendedName>
</protein>
<comment type="caution">
    <text evidence="7">The sequence shown here is derived from an EMBL/GenBank/DDBJ whole genome shotgun (WGS) entry which is preliminary data.</text>
</comment>
<dbReference type="GO" id="GO:0003904">
    <property type="term" value="F:deoxyribodipyrimidine photo-lyase activity"/>
    <property type="evidence" value="ECO:0007669"/>
    <property type="project" value="TreeGrafter"/>
</dbReference>
<dbReference type="GO" id="GO:0032922">
    <property type="term" value="P:circadian regulation of gene expression"/>
    <property type="evidence" value="ECO:0007669"/>
    <property type="project" value="TreeGrafter"/>
</dbReference>
<keyword evidence="8" id="KW-1185">Reference proteome</keyword>
<dbReference type="InterPro" id="IPR036155">
    <property type="entry name" value="Crypto/Photolyase_N_sf"/>
</dbReference>
<comment type="cofactor">
    <cofactor evidence="4">
        <name>FAD</name>
        <dbReference type="ChEBI" id="CHEBI:57692"/>
    </cofactor>
    <text evidence="4">Binds 1 FAD per subunit.</text>
</comment>
<dbReference type="InterPro" id="IPR006050">
    <property type="entry name" value="DNA_photolyase_N"/>
</dbReference>
<dbReference type="Pfam" id="PF00875">
    <property type="entry name" value="DNA_photolyase"/>
    <property type="match status" value="1"/>
</dbReference>
<sequence length="644" mass="72149">MGKPRVLYWFRTDLRLHDSPAFKAALDLKPEVLYPIWCWDSHYVYHSRVGPNRFQFLIDCQNDLSQSITKLNKKSKLFVLREPAVTLLPKLFKAWKISHLVFEKDTDAYGRQRDAQVMEQAKKAGVEVIVKSGRTLWDSDEVVKANNGKPTMSIGQLQAAGAKVGDVAAPIDTPKSLPDPGETSLDIEQTKPNAGSDMNEQFRDGEESSYASGIAGPKNDFAVPSLEELGMKPATTPHKGGESVVLDMLDGLLADEEYTGTFEKPKTSPAAFEPQSTCLTSPYLHFGALSCRHFYHNVLRVVEERRKAKKPVSEPPTSLTGQLLFRDMYFAAQAVLSYSFGQTYNNSHCRFIPWHLPSKVDVNTQLITGGYEVDDEEKVKWLERWAHGKTGFPWIDAIMRQLRSEGWIHHLARHSVACFLTRGGAYISWERGAEVFEELLIDHEAACNIGNWQWLSCTAFFSQFYRCYSPIAFGKKWDPEGNYVRKFVPELENMPKKYIYEPHKAPIQDQKKAGVFVAGDGQETEKDGLAVYPKPMFDFPTQRDICLDGMKNAYAVGLYGNDPKVLDGTWKQAFADNAEGPTEGKQGGPGGMMTFEDADGTEETHASPQKRGAKKQDGGSPAKTGEKRERSQSTLDGAFKKKAK</sequence>
<dbReference type="Proteomes" id="UP001337655">
    <property type="component" value="Unassembled WGS sequence"/>
</dbReference>
<dbReference type="PROSITE" id="PS51645">
    <property type="entry name" value="PHR_CRY_ALPHA_BETA"/>
    <property type="match status" value="1"/>
</dbReference>
<comment type="similarity">
    <text evidence="1">Belongs to the DNA photolyase class-1 family.</text>
</comment>
<dbReference type="Pfam" id="PF03441">
    <property type="entry name" value="FAD_binding_7"/>
    <property type="match status" value="1"/>
</dbReference>